<reference evidence="18 19" key="1">
    <citation type="submission" date="2022-05" db="EMBL/GenBank/DDBJ databases">
        <authorList>
            <consortium name="Genoscope - CEA"/>
            <person name="William W."/>
        </authorList>
    </citation>
    <scope>NUCLEOTIDE SEQUENCE [LARGE SCALE GENOMIC DNA]</scope>
</reference>
<keyword evidence="6" id="KW-0732">Signal</keyword>
<comment type="subcellular location">
    <subcellularLocation>
        <location evidence="2">Lysosome</location>
    </subcellularLocation>
</comment>
<dbReference type="SUPFAM" id="SSF51011">
    <property type="entry name" value="Glycosyl hydrolase domain"/>
    <property type="match status" value="2"/>
</dbReference>
<keyword evidence="10" id="KW-0325">Glycoprotein</keyword>
<evidence type="ECO:0000256" key="6">
    <source>
        <dbReference type="ARBA" id="ARBA00022729"/>
    </source>
</evidence>
<evidence type="ECO:0000259" key="17">
    <source>
        <dbReference type="Pfam" id="PF17801"/>
    </source>
</evidence>
<sequence>MIPEIRVQHWWATGYKKPNTFDVQPVDMCSTLATKTAIKISNSSVVTRRISEESAPDGSKLKPAERMERRRKRSFSLDPQILLQWAATHNDVETLKNLLETTKVDVNEPGVDGFYPLHRAASTGSLECLQYLVTKGAQLEVRDKDGSSPLDAAVSEGEFDCARFLIEKGANINHIRDGFTDKDLVRPAVVVSILCSFFQQIRCLDNGLAITPPMGWMSWERFRCVIDCEKDPRNCISERLYMEMADVMYVGGYRDAGYQYVCIDDCWAAMNRTKDGSLQADPKRFPSGIKKLADYVHARGLKLGIYADYGTKTCAGYPGSINHVDKDAQTFADWGVDYLKLDGCNANARMMDEGYPEFSRALNNTGRPIVFSCSWPAYLVYMEIKPDYRKIGKYCNLWRNYADIQDSFFSVYGIYNWYAAHQDDLIPVAGQGHWNDPDMLIIGNFGLSFEQSKLQFALWAIMASPLLMSNDLRDIDSRSREILLNTEVIAVNQDRLGKQGKRVVQNLLSFTEVWARPLSECGSVAVVLLSIRSDLPVDVEASFCDVGITTERAYARDLFAHKELGIYNESFTARVNPSGVVMVKLIPICDEGKTDKKTNKMADSKTDEKEIEKTDKNKALKTDETEDHKRCQGKKNNSLLNECIRPASYPDVSLLMKMCAQRKAGRRQRPAACTLPMVPCVVFGLDNGLALTPPMGWMDWERFRCNINCIKYPNDCISERLIKQQADRLAEDGYKDAGYEYVSIDDCWSNKKRDPSGSLQPNSTRFPNGMKALADYLHGKGLKLGLYADYGFLTCAGYPGSIDHIEQDAKTFASWEIDYLKVDGCFSDPSTFDVGYPKFTEALNATGRPILLSCEWPDYQQKIGIKPDYAAIARNCNTWRNYHDVQDQWSSVLSIVDHFAEKQDTFTAAAGPGHWNDPDMLIVGDFGLNFEQSKAQFGLWSILAAPLVMSNDLRNISAEAKDILLNREVIAVDQDKLGKMGRRVMKQNTSEVWSRPLSDGSVAVLLFNRKSDAAIIEADFKLIGITSSTAKARDLFAHKDLGKFTKFFSSKVNSTGVVMVKLTPVEDVFYGELRFI</sequence>
<keyword evidence="12 14" id="KW-0326">Glycosidase</keyword>
<evidence type="ECO:0000256" key="12">
    <source>
        <dbReference type="ARBA" id="ARBA00023295"/>
    </source>
</evidence>
<dbReference type="SUPFAM" id="SSF51445">
    <property type="entry name" value="(Trans)glycosidases"/>
    <property type="match status" value="2"/>
</dbReference>
<feature type="repeat" description="ANK" evidence="13">
    <location>
        <begin position="145"/>
        <end position="177"/>
    </location>
</feature>
<gene>
    <name evidence="18" type="ORF">PLOB_00018792</name>
</gene>
<dbReference type="Gene3D" id="2.60.40.1180">
    <property type="entry name" value="Golgi alpha-mannosidase II"/>
    <property type="match status" value="2"/>
</dbReference>
<dbReference type="InterPro" id="IPR013780">
    <property type="entry name" value="Glyco_hydro_b"/>
</dbReference>
<dbReference type="SUPFAM" id="SSF48403">
    <property type="entry name" value="Ankyrin repeat"/>
    <property type="match status" value="1"/>
</dbReference>
<dbReference type="PROSITE" id="PS50088">
    <property type="entry name" value="ANK_REPEAT"/>
    <property type="match status" value="2"/>
</dbReference>
<evidence type="ECO:0000256" key="2">
    <source>
        <dbReference type="ARBA" id="ARBA00004371"/>
    </source>
</evidence>
<comment type="catalytic activity">
    <reaction evidence="1">
        <text>Hydrolysis of terminal, non-reducing alpha-D-galactose residues in alpha-D-galactosides, including galactose oligosaccharides, galactomannans and galactolipids.</text>
        <dbReference type="EC" id="3.2.1.22"/>
    </reaction>
</comment>
<dbReference type="PROSITE" id="PS50297">
    <property type="entry name" value="ANK_REP_REGION"/>
    <property type="match status" value="2"/>
</dbReference>
<keyword evidence="19" id="KW-1185">Reference proteome</keyword>
<dbReference type="Pfam" id="PF16499">
    <property type="entry name" value="Melibiase_2"/>
    <property type="match status" value="2"/>
</dbReference>
<dbReference type="SMART" id="SM00248">
    <property type="entry name" value="ANK"/>
    <property type="match status" value="3"/>
</dbReference>
<dbReference type="InterPro" id="IPR017853">
    <property type="entry name" value="GH"/>
</dbReference>
<dbReference type="CDD" id="cd14792">
    <property type="entry name" value="GH27"/>
    <property type="match status" value="2"/>
</dbReference>
<organism evidence="18 19">
    <name type="scientific">Porites lobata</name>
    <dbReference type="NCBI Taxonomy" id="104759"/>
    <lineage>
        <taxon>Eukaryota</taxon>
        <taxon>Metazoa</taxon>
        <taxon>Cnidaria</taxon>
        <taxon>Anthozoa</taxon>
        <taxon>Hexacorallia</taxon>
        <taxon>Scleractinia</taxon>
        <taxon>Fungiina</taxon>
        <taxon>Poritidae</taxon>
        <taxon>Porites</taxon>
    </lineage>
</organism>
<evidence type="ECO:0000256" key="13">
    <source>
        <dbReference type="PROSITE-ProRule" id="PRU00023"/>
    </source>
</evidence>
<dbReference type="InterPro" id="IPR013785">
    <property type="entry name" value="Aldolase_TIM"/>
</dbReference>
<evidence type="ECO:0000256" key="10">
    <source>
        <dbReference type="ARBA" id="ARBA00023180"/>
    </source>
</evidence>
<keyword evidence="7 14" id="KW-0378">Hydrolase</keyword>
<dbReference type="Pfam" id="PF17801">
    <property type="entry name" value="Melibiase_C"/>
    <property type="match status" value="1"/>
</dbReference>
<name>A0ABN8NHK6_9CNID</name>
<dbReference type="Gene3D" id="3.20.20.70">
    <property type="entry name" value="Aldolase class I"/>
    <property type="match status" value="2"/>
</dbReference>
<dbReference type="PANTHER" id="PTHR11452:SF83">
    <property type="entry name" value="ALPHA-GALACTOSIDASE"/>
    <property type="match status" value="1"/>
</dbReference>
<comment type="similarity">
    <text evidence="3 14">Belongs to the glycosyl hydrolase 27 family.</text>
</comment>
<dbReference type="EC" id="3.2.1.-" evidence="14"/>
<evidence type="ECO:0000256" key="8">
    <source>
        <dbReference type="ARBA" id="ARBA00023098"/>
    </source>
</evidence>
<keyword evidence="13" id="KW-0040">ANK repeat</keyword>
<comment type="subunit">
    <text evidence="4 14">Homodimer.</text>
</comment>
<dbReference type="InterPro" id="IPR002241">
    <property type="entry name" value="Glyco_hydro_27"/>
</dbReference>
<dbReference type="Proteomes" id="UP001159405">
    <property type="component" value="Unassembled WGS sequence"/>
</dbReference>
<evidence type="ECO:0000313" key="18">
    <source>
        <dbReference type="EMBL" id="CAH3109685.1"/>
    </source>
</evidence>
<comment type="caution">
    <text evidence="18">The sequence shown here is derived from an EMBL/GenBank/DDBJ whole genome shotgun (WGS) entry which is preliminary data.</text>
</comment>
<evidence type="ECO:0000256" key="15">
    <source>
        <dbReference type="SAM" id="MobiDB-lite"/>
    </source>
</evidence>
<keyword evidence="8" id="KW-0443">Lipid metabolism</keyword>
<dbReference type="PRINTS" id="PR00740">
    <property type="entry name" value="GLHYDRLASE27"/>
</dbReference>
<evidence type="ECO:0000256" key="3">
    <source>
        <dbReference type="ARBA" id="ARBA00009743"/>
    </source>
</evidence>
<keyword evidence="9 14" id="KW-1015">Disulfide bond</keyword>
<evidence type="ECO:0000256" key="7">
    <source>
        <dbReference type="ARBA" id="ARBA00022801"/>
    </source>
</evidence>
<feature type="domain" description="Alpha galactosidase C-terminal" evidence="17">
    <location>
        <begin position="988"/>
        <end position="1062"/>
    </location>
</feature>
<evidence type="ECO:0000256" key="4">
    <source>
        <dbReference type="ARBA" id="ARBA00011738"/>
    </source>
</evidence>
<evidence type="ECO:0000256" key="1">
    <source>
        <dbReference type="ARBA" id="ARBA00001255"/>
    </source>
</evidence>
<evidence type="ECO:0000313" key="19">
    <source>
        <dbReference type="Proteomes" id="UP001159405"/>
    </source>
</evidence>
<protein>
    <recommendedName>
        <fullName evidence="5 14">Alpha-galactosidase</fullName>
        <ecNumber evidence="14">3.2.1.-</ecNumber>
    </recommendedName>
</protein>
<proteinExistence type="inferred from homology"/>
<dbReference type="InterPro" id="IPR041233">
    <property type="entry name" value="Melibiase_C"/>
</dbReference>
<dbReference type="InterPro" id="IPR002110">
    <property type="entry name" value="Ankyrin_rpt"/>
</dbReference>
<feature type="compositionally biased region" description="Basic and acidic residues" evidence="15">
    <location>
        <begin position="59"/>
        <end position="68"/>
    </location>
</feature>
<feature type="repeat" description="ANK" evidence="13">
    <location>
        <begin position="112"/>
        <end position="144"/>
    </location>
</feature>
<dbReference type="InterPro" id="IPR036770">
    <property type="entry name" value="Ankyrin_rpt-contain_sf"/>
</dbReference>
<evidence type="ECO:0000256" key="5">
    <source>
        <dbReference type="ARBA" id="ARBA00012755"/>
    </source>
</evidence>
<accession>A0ABN8NHK6</accession>
<dbReference type="PANTHER" id="PTHR11452">
    <property type="entry name" value="ALPHA-GALACTOSIDASE/ALPHA-N-ACETYLGALACTOSAMINIDASE"/>
    <property type="match status" value="1"/>
</dbReference>
<dbReference type="InterPro" id="IPR035373">
    <property type="entry name" value="Melibiase/NAGA_C"/>
</dbReference>
<dbReference type="InterPro" id="IPR000111">
    <property type="entry name" value="Glyco_hydro_27/36_CS"/>
</dbReference>
<dbReference type="PROSITE" id="PS00512">
    <property type="entry name" value="ALPHA_GALACTOSIDASE"/>
    <property type="match status" value="1"/>
</dbReference>
<dbReference type="Pfam" id="PF17450">
    <property type="entry name" value="Melibiase_2_C"/>
    <property type="match status" value="1"/>
</dbReference>
<evidence type="ECO:0000256" key="9">
    <source>
        <dbReference type="ARBA" id="ARBA00023157"/>
    </source>
</evidence>
<dbReference type="EMBL" id="CALNXK010000022">
    <property type="protein sequence ID" value="CAH3109685.1"/>
    <property type="molecule type" value="Genomic_DNA"/>
</dbReference>
<dbReference type="Pfam" id="PF12796">
    <property type="entry name" value="Ank_2"/>
    <property type="match status" value="1"/>
</dbReference>
<feature type="domain" description="Alpha galactosidase A C-terminal" evidence="16">
    <location>
        <begin position="497"/>
        <end position="579"/>
    </location>
</feature>
<dbReference type="Gene3D" id="1.25.40.20">
    <property type="entry name" value="Ankyrin repeat-containing domain"/>
    <property type="match status" value="1"/>
</dbReference>
<evidence type="ECO:0000256" key="11">
    <source>
        <dbReference type="ARBA" id="ARBA00023228"/>
    </source>
</evidence>
<evidence type="ECO:0000256" key="14">
    <source>
        <dbReference type="RuleBase" id="RU361168"/>
    </source>
</evidence>
<feature type="region of interest" description="Disordered" evidence="15">
    <location>
        <begin position="49"/>
        <end position="72"/>
    </location>
</feature>
<keyword evidence="11" id="KW-0458">Lysosome</keyword>
<evidence type="ECO:0000259" key="16">
    <source>
        <dbReference type="Pfam" id="PF17450"/>
    </source>
</evidence>